<gene>
    <name evidence="1" type="ORF">Enr13x_20540</name>
</gene>
<name>A0A518HN17_9BACT</name>
<organism evidence="1 2">
    <name type="scientific">Stieleria neptunia</name>
    <dbReference type="NCBI Taxonomy" id="2527979"/>
    <lineage>
        <taxon>Bacteria</taxon>
        <taxon>Pseudomonadati</taxon>
        <taxon>Planctomycetota</taxon>
        <taxon>Planctomycetia</taxon>
        <taxon>Pirellulales</taxon>
        <taxon>Pirellulaceae</taxon>
        <taxon>Stieleria</taxon>
    </lineage>
</organism>
<reference evidence="1 2" key="1">
    <citation type="submission" date="2019-03" db="EMBL/GenBank/DDBJ databases">
        <title>Deep-cultivation of Planctomycetes and their phenomic and genomic characterization uncovers novel biology.</title>
        <authorList>
            <person name="Wiegand S."/>
            <person name="Jogler M."/>
            <person name="Boedeker C."/>
            <person name="Pinto D."/>
            <person name="Vollmers J."/>
            <person name="Rivas-Marin E."/>
            <person name="Kohn T."/>
            <person name="Peeters S.H."/>
            <person name="Heuer A."/>
            <person name="Rast P."/>
            <person name="Oberbeckmann S."/>
            <person name="Bunk B."/>
            <person name="Jeske O."/>
            <person name="Meyerdierks A."/>
            <person name="Storesund J.E."/>
            <person name="Kallscheuer N."/>
            <person name="Luecker S."/>
            <person name="Lage O.M."/>
            <person name="Pohl T."/>
            <person name="Merkel B.J."/>
            <person name="Hornburger P."/>
            <person name="Mueller R.-W."/>
            <person name="Bruemmer F."/>
            <person name="Labrenz M."/>
            <person name="Spormann A.M."/>
            <person name="Op den Camp H."/>
            <person name="Overmann J."/>
            <person name="Amann R."/>
            <person name="Jetten M.S.M."/>
            <person name="Mascher T."/>
            <person name="Medema M.H."/>
            <person name="Devos D.P."/>
            <person name="Kaster A.-K."/>
            <person name="Ovreas L."/>
            <person name="Rohde M."/>
            <person name="Galperin M.Y."/>
            <person name="Jogler C."/>
        </authorList>
    </citation>
    <scope>NUCLEOTIDE SEQUENCE [LARGE SCALE GENOMIC DNA]</scope>
    <source>
        <strain evidence="1 2">Enr13</strain>
    </source>
</reference>
<proteinExistence type="predicted"/>
<dbReference type="KEGG" id="snep:Enr13x_20540"/>
<accession>A0A518HN17</accession>
<dbReference type="EMBL" id="CP037423">
    <property type="protein sequence ID" value="QDV42209.1"/>
    <property type="molecule type" value="Genomic_DNA"/>
</dbReference>
<dbReference type="RefSeq" id="WP_145385876.1">
    <property type="nucleotide sequence ID" value="NZ_CP037423.1"/>
</dbReference>
<dbReference type="OrthoDB" id="9757917at2"/>
<evidence type="ECO:0000313" key="2">
    <source>
        <dbReference type="Proteomes" id="UP000319004"/>
    </source>
</evidence>
<dbReference type="Proteomes" id="UP000319004">
    <property type="component" value="Chromosome"/>
</dbReference>
<sequence precursor="true">MKINNRIIQDNLACKYKSFLKIIGEVGLPHEFELLEVERSRQYRLQATERLLQRLKLESAPAITSATTDDLNKGFALIRDCTIDTDQLVFFFDALRRVDGKSRLGSFHYLPVLYHSGYTVRTNQRLMIAIACVVLAQVQGVYPRRLRQTPVRRVAKLYNSGFMSHSRENRV</sequence>
<keyword evidence="2" id="KW-1185">Reference proteome</keyword>
<evidence type="ECO:0000313" key="1">
    <source>
        <dbReference type="EMBL" id="QDV42209.1"/>
    </source>
</evidence>
<protein>
    <submittedName>
        <fullName evidence="1">Uncharacterized protein</fullName>
    </submittedName>
</protein>
<dbReference type="AlphaFoldDB" id="A0A518HN17"/>